<dbReference type="InterPro" id="IPR037066">
    <property type="entry name" value="Plug_dom_sf"/>
</dbReference>
<proteinExistence type="inferred from homology"/>
<protein>
    <recommendedName>
        <fullName evidence="14">TonB-dependent receptor</fullName>
    </recommendedName>
</protein>
<keyword evidence="6 8" id="KW-0472">Membrane</keyword>
<dbReference type="GO" id="GO:0015344">
    <property type="term" value="F:siderophore uptake transmembrane transporter activity"/>
    <property type="evidence" value="ECO:0007669"/>
    <property type="project" value="TreeGrafter"/>
</dbReference>
<dbReference type="Pfam" id="PF00593">
    <property type="entry name" value="TonB_dep_Rec_b-barrel"/>
    <property type="match status" value="1"/>
</dbReference>
<name>A0A0B8SYT0_9SPHI</name>
<dbReference type="InterPro" id="IPR039426">
    <property type="entry name" value="TonB-dep_rcpt-like"/>
</dbReference>
<dbReference type="InterPro" id="IPR012910">
    <property type="entry name" value="Plug_dom"/>
</dbReference>
<sequence>MYMRAQFVTLSFICFMLISLSLGAMDLLDTLRPIQIDSAIAIGKISTFGSLTRLSRTELDRMQSRTLGETLGHIPGVQHSYFGPSAGAPMIRSLSGNRVRILQNGQPLNDLSGISPNININVDMDNVQQVELYKGSAAVLYGGKAIGGAVNLKDNTIPQMRFSKNIQGSAYLEAGTNSGNRQVLQLGGNLGNRWSWYIGGTNQRHADLKIPGNTKAAIAYDPSIDHLTADMAQVNVHRESIRNLSLYPYISQFVLDNLNDPAWGLSEAELYTFDKFSSIGGQLVANPANDKYVAGQDPSTPLYSTVVHGITDFHPVRFGVMPNSHADSRFINLGSSYIKDSLRIGLGYRAMEGYYGIPGFALATKPKHTHEPVEQIIDYQPINTRALTHSMQLESAIQPRSSIFTELSIKYMFQYADDRELVGIYRVNTMESYRHGLRMEAQHRFSKYWSGLHGIELAHMKLQGDGLRRYLPNNLSREIGLFTTQHVAWKNLLLDVGYRHDRVARRKLTDKQYKPSRGLAGGKLAPRDFALHQFSAELRYDLLNFAFLKGSLRQSERAPEVNELYAGNEHFAILVEENGDDRLKKERALSYEVAAGIQTQGIQIQATHYHTDFENYLYLAHTGISRSGGFLVKEWRASDTRVTGWELEALYHFNWQQGRSIELSCFADLVKNINTSEDHLRRWAEGDFMPNLPTSRYGGAIVLHYHRFDVNAIFEHYLEQRFLGKNINIERPMSAYSMLRADIGYNFKIIGRNVSCSLRGQNLLNQEARPQNSMLKYLAPLPGRNITLGLKFYL</sequence>
<dbReference type="PANTHER" id="PTHR30069">
    <property type="entry name" value="TONB-DEPENDENT OUTER MEMBRANE RECEPTOR"/>
    <property type="match status" value="1"/>
</dbReference>
<dbReference type="Gene3D" id="2.170.130.10">
    <property type="entry name" value="TonB-dependent receptor, plug domain"/>
    <property type="match status" value="1"/>
</dbReference>
<evidence type="ECO:0000313" key="13">
    <source>
        <dbReference type="Proteomes" id="UP000031802"/>
    </source>
</evidence>
<evidence type="ECO:0000259" key="11">
    <source>
        <dbReference type="Pfam" id="PF07715"/>
    </source>
</evidence>
<keyword evidence="7 8" id="KW-0998">Cell outer membrane</keyword>
<evidence type="ECO:0000313" key="12">
    <source>
        <dbReference type="EMBL" id="KGE12582.1"/>
    </source>
</evidence>
<evidence type="ECO:0000256" key="9">
    <source>
        <dbReference type="RuleBase" id="RU003357"/>
    </source>
</evidence>
<dbReference type="eggNOG" id="COG1629">
    <property type="taxonomic scope" value="Bacteria"/>
</dbReference>
<comment type="caution">
    <text evidence="12">The sequence shown here is derived from an EMBL/GenBank/DDBJ whole genome shotgun (WGS) entry which is preliminary data.</text>
</comment>
<accession>A0A0B8SYT0</accession>
<dbReference type="Pfam" id="PF07715">
    <property type="entry name" value="Plug"/>
    <property type="match status" value="1"/>
</dbReference>
<dbReference type="Gene3D" id="2.40.170.20">
    <property type="entry name" value="TonB-dependent receptor, beta-barrel domain"/>
    <property type="match status" value="1"/>
</dbReference>
<comment type="subcellular location">
    <subcellularLocation>
        <location evidence="1 8">Cell outer membrane</location>
        <topology evidence="1 8">Multi-pass membrane protein</topology>
    </subcellularLocation>
</comment>
<dbReference type="AlphaFoldDB" id="A0A0B8SYT0"/>
<keyword evidence="3 8" id="KW-1134">Transmembrane beta strand</keyword>
<reference evidence="12 13" key="2">
    <citation type="journal article" date="2015" name="PLoS ONE">
        <title>Whole-Genome Optical Mapping and Finished Genome Sequence of Sphingobacterium deserti sp. nov., a New Species Isolated from the Western Desert of China.</title>
        <authorList>
            <person name="Teng C."/>
            <person name="Zhou Z."/>
            <person name="Molnar I."/>
            <person name="Li X."/>
            <person name="Tang R."/>
            <person name="Chen M."/>
            <person name="Wang L."/>
            <person name="Su S."/>
            <person name="Zhang W."/>
            <person name="Lin M."/>
        </authorList>
    </citation>
    <scope>NUCLEOTIDE SEQUENCE [LARGE SCALE GENOMIC DNA]</scope>
    <source>
        <strain evidence="13">ACCC05744</strain>
    </source>
</reference>
<feature type="domain" description="TonB-dependent receptor-like beta-barrel" evidence="10">
    <location>
        <begin position="324"/>
        <end position="763"/>
    </location>
</feature>
<dbReference type="eggNOG" id="COG4206">
    <property type="taxonomic scope" value="Bacteria"/>
</dbReference>
<evidence type="ECO:0000256" key="5">
    <source>
        <dbReference type="ARBA" id="ARBA00023077"/>
    </source>
</evidence>
<dbReference type="SUPFAM" id="SSF56935">
    <property type="entry name" value="Porins"/>
    <property type="match status" value="1"/>
</dbReference>
<evidence type="ECO:0000256" key="8">
    <source>
        <dbReference type="PROSITE-ProRule" id="PRU01360"/>
    </source>
</evidence>
<evidence type="ECO:0000259" key="10">
    <source>
        <dbReference type="Pfam" id="PF00593"/>
    </source>
</evidence>
<evidence type="ECO:0000256" key="7">
    <source>
        <dbReference type="ARBA" id="ARBA00023237"/>
    </source>
</evidence>
<gene>
    <name evidence="12" type="ORF">DI53_3622</name>
</gene>
<evidence type="ECO:0000256" key="6">
    <source>
        <dbReference type="ARBA" id="ARBA00023136"/>
    </source>
</evidence>
<dbReference type="STRING" id="1229276.DI53_3622"/>
<evidence type="ECO:0008006" key="14">
    <source>
        <dbReference type="Google" id="ProtNLM"/>
    </source>
</evidence>
<dbReference type="PATRIC" id="fig|1229276.3.peg.3739"/>
<dbReference type="EMBL" id="JJMU01000066">
    <property type="protein sequence ID" value="KGE12582.1"/>
    <property type="molecule type" value="Genomic_DNA"/>
</dbReference>
<dbReference type="InterPro" id="IPR036942">
    <property type="entry name" value="Beta-barrel_TonB_sf"/>
</dbReference>
<keyword evidence="5 9" id="KW-0798">TonB box</keyword>
<dbReference type="Proteomes" id="UP000031802">
    <property type="component" value="Unassembled WGS sequence"/>
</dbReference>
<organism evidence="12 13">
    <name type="scientific">Sphingobacterium deserti</name>
    <dbReference type="NCBI Taxonomy" id="1229276"/>
    <lineage>
        <taxon>Bacteria</taxon>
        <taxon>Pseudomonadati</taxon>
        <taxon>Bacteroidota</taxon>
        <taxon>Sphingobacteriia</taxon>
        <taxon>Sphingobacteriales</taxon>
        <taxon>Sphingobacteriaceae</taxon>
        <taxon>Sphingobacterium</taxon>
    </lineage>
</organism>
<evidence type="ECO:0000256" key="3">
    <source>
        <dbReference type="ARBA" id="ARBA00022452"/>
    </source>
</evidence>
<evidence type="ECO:0000256" key="2">
    <source>
        <dbReference type="ARBA" id="ARBA00022448"/>
    </source>
</evidence>
<reference evidence="13" key="1">
    <citation type="submission" date="2014-04" db="EMBL/GenBank/DDBJ databases">
        <title>Whole-Genome optical mapping and complete genome sequence of Sphingobacterium deserti sp. nov., a new spaces isolated from desert in the west of China.</title>
        <authorList>
            <person name="Teng C."/>
            <person name="Zhou Z."/>
            <person name="Li X."/>
            <person name="Chen M."/>
            <person name="Lin M."/>
            <person name="Wang L."/>
            <person name="Su S."/>
            <person name="Zhang C."/>
            <person name="Zhang W."/>
        </authorList>
    </citation>
    <scope>NUCLEOTIDE SEQUENCE [LARGE SCALE GENOMIC DNA]</scope>
    <source>
        <strain evidence="13">ACCC05744</strain>
    </source>
</reference>
<dbReference type="GO" id="GO:0044718">
    <property type="term" value="P:siderophore transmembrane transport"/>
    <property type="evidence" value="ECO:0007669"/>
    <property type="project" value="TreeGrafter"/>
</dbReference>
<dbReference type="InterPro" id="IPR000531">
    <property type="entry name" value="Beta-barrel_TonB"/>
</dbReference>
<keyword evidence="13" id="KW-1185">Reference proteome</keyword>
<evidence type="ECO:0000256" key="4">
    <source>
        <dbReference type="ARBA" id="ARBA00022692"/>
    </source>
</evidence>
<dbReference type="OrthoDB" id="9795928at2"/>
<keyword evidence="4 8" id="KW-0812">Transmembrane</keyword>
<comment type="similarity">
    <text evidence="8 9">Belongs to the TonB-dependent receptor family.</text>
</comment>
<feature type="domain" description="TonB-dependent receptor plug" evidence="11">
    <location>
        <begin position="46"/>
        <end position="149"/>
    </location>
</feature>
<dbReference type="PROSITE" id="PS52016">
    <property type="entry name" value="TONB_DEPENDENT_REC_3"/>
    <property type="match status" value="1"/>
</dbReference>
<dbReference type="PANTHER" id="PTHR30069:SF40">
    <property type="entry name" value="TONB-DEPENDENT RECEPTOR NMB0964-RELATED"/>
    <property type="match status" value="1"/>
</dbReference>
<dbReference type="GO" id="GO:0009279">
    <property type="term" value="C:cell outer membrane"/>
    <property type="evidence" value="ECO:0007669"/>
    <property type="project" value="UniProtKB-SubCell"/>
</dbReference>
<evidence type="ECO:0000256" key="1">
    <source>
        <dbReference type="ARBA" id="ARBA00004571"/>
    </source>
</evidence>
<keyword evidence="2 8" id="KW-0813">Transport</keyword>